<dbReference type="SUPFAM" id="SSF52499">
    <property type="entry name" value="Isochorismatase-like hydrolases"/>
    <property type="match status" value="1"/>
</dbReference>
<accession>V8CAJ4</accession>
<protein>
    <recommendedName>
        <fullName evidence="1">Isochorismatase-like domain-containing protein</fullName>
    </recommendedName>
</protein>
<dbReference type="InterPro" id="IPR000868">
    <property type="entry name" value="Isochorismatase-like_dom"/>
</dbReference>
<sequence length="186" mass="20497">MKTFEYGLYKPSEALLVVIDIQERLAPLMFSERNLIKNANTLLKGAGILGVRTLITEQYPKGLGSTDNRVEFDKDNVAVLEKTSFSIFGNTQITDFIVRSGAKNLIICGIESHICVLQSVLHALNLGLAVWVAQDGLSSRTQENHLNAIELMRSKGAHISCVESLLFGAMPESKNECFKEISALIK</sequence>
<keyword evidence="3" id="KW-1185">Reference proteome</keyword>
<dbReference type="AlphaFoldDB" id="V8CAJ4"/>
<dbReference type="OrthoDB" id="9796958at2"/>
<dbReference type="eggNOG" id="COG1335">
    <property type="taxonomic scope" value="Bacteria"/>
</dbReference>
<dbReference type="Gene3D" id="3.40.50.850">
    <property type="entry name" value="Isochorismatase-like"/>
    <property type="match status" value="1"/>
</dbReference>
<dbReference type="InterPro" id="IPR036380">
    <property type="entry name" value="Isochorismatase-like_sf"/>
</dbReference>
<dbReference type="Pfam" id="PF00857">
    <property type="entry name" value="Isochorismatase"/>
    <property type="match status" value="1"/>
</dbReference>
<proteinExistence type="predicted"/>
<reference evidence="2 3" key="1">
    <citation type="journal article" date="2014" name="Genome Announc.">
        <title>Draft genome sequences of six enterohepatic helicobacter species isolated from humans and one from rhesus macaques.</title>
        <authorList>
            <person name="Shen Z."/>
            <person name="Sheh A."/>
            <person name="Young S.K."/>
            <person name="Abouelliel A."/>
            <person name="Ward D.V."/>
            <person name="Earl A.M."/>
            <person name="Fox J.G."/>
        </authorList>
    </citation>
    <scope>NUCLEOTIDE SEQUENCE [LARGE SCALE GENOMIC DNA]</scope>
    <source>
        <strain evidence="2 3">MIT 99-5501</strain>
    </source>
</reference>
<dbReference type="Proteomes" id="UP000018731">
    <property type="component" value="Unassembled WGS sequence"/>
</dbReference>
<gene>
    <name evidence="2" type="ORF">HMPREF2086_00762</name>
</gene>
<evidence type="ECO:0000259" key="1">
    <source>
        <dbReference type="Pfam" id="PF00857"/>
    </source>
</evidence>
<dbReference type="EMBL" id="AZJI01000004">
    <property type="protein sequence ID" value="ETD24015.1"/>
    <property type="molecule type" value="Genomic_DNA"/>
</dbReference>
<dbReference type="STRING" id="1357400.HMPREF2086_00762"/>
<evidence type="ECO:0000313" key="2">
    <source>
        <dbReference type="EMBL" id="ETD24015.1"/>
    </source>
</evidence>
<dbReference type="InterPro" id="IPR050993">
    <property type="entry name" value="Isochorismatase_domain"/>
</dbReference>
<organism evidence="2 3">
    <name type="scientific">Helicobacter macacae MIT 99-5501</name>
    <dbReference type="NCBI Taxonomy" id="1357400"/>
    <lineage>
        <taxon>Bacteria</taxon>
        <taxon>Pseudomonadati</taxon>
        <taxon>Campylobacterota</taxon>
        <taxon>Epsilonproteobacteria</taxon>
        <taxon>Campylobacterales</taxon>
        <taxon>Helicobacteraceae</taxon>
        <taxon>Helicobacter</taxon>
    </lineage>
</organism>
<dbReference type="PANTHER" id="PTHR14119:SF3">
    <property type="entry name" value="ISOCHORISMATASE DOMAIN-CONTAINING PROTEIN 2"/>
    <property type="match status" value="1"/>
</dbReference>
<name>V8CAJ4_9HELI</name>
<dbReference type="PANTHER" id="PTHR14119">
    <property type="entry name" value="HYDROLASE"/>
    <property type="match status" value="1"/>
</dbReference>
<evidence type="ECO:0000313" key="3">
    <source>
        <dbReference type="Proteomes" id="UP000018731"/>
    </source>
</evidence>
<comment type="caution">
    <text evidence="2">The sequence shown here is derived from an EMBL/GenBank/DDBJ whole genome shotgun (WGS) entry which is preliminary data.</text>
</comment>
<feature type="domain" description="Isochorismatase-like" evidence="1">
    <location>
        <begin position="15"/>
        <end position="163"/>
    </location>
</feature>
<dbReference type="RefSeq" id="WP_023927486.1">
    <property type="nucleotide sequence ID" value="NZ_KI669454.1"/>
</dbReference>
<dbReference type="PATRIC" id="fig|1357400.3.peg.1049"/>
<dbReference type="HOGENOM" id="CLU_066901_0_1_7"/>